<protein>
    <recommendedName>
        <fullName evidence="6">Succinylglutamate desuccinylase/Aspartoacylase catalytic domain-containing protein</fullName>
    </recommendedName>
</protein>
<accession>A0ABY1L3P7</accession>
<evidence type="ECO:0000313" key="8">
    <source>
        <dbReference type="Proteomes" id="UP000185728"/>
    </source>
</evidence>
<gene>
    <name evidence="7" type="ORF">SAMN05421766_11137</name>
</gene>
<name>A0ABY1L3P7_9FLAO</name>
<dbReference type="PIRSF" id="PIRSF039012">
    <property type="entry name" value="ASP"/>
    <property type="match status" value="1"/>
</dbReference>
<evidence type="ECO:0000256" key="1">
    <source>
        <dbReference type="ARBA" id="ARBA00001947"/>
    </source>
</evidence>
<dbReference type="EMBL" id="FTOB01000011">
    <property type="protein sequence ID" value="SIT11859.1"/>
    <property type="molecule type" value="Genomic_DNA"/>
</dbReference>
<dbReference type="InterPro" id="IPR043795">
    <property type="entry name" value="N-alpha-Ac-DABA-like"/>
</dbReference>
<evidence type="ECO:0000256" key="5">
    <source>
        <dbReference type="SAM" id="SignalP"/>
    </source>
</evidence>
<dbReference type="InterPro" id="IPR053138">
    <property type="entry name" value="N-alpha-Ac-DABA_deacetylase"/>
</dbReference>
<feature type="domain" description="Succinylglutamate desuccinylase/Aspartoacylase catalytic" evidence="6">
    <location>
        <begin position="65"/>
        <end position="256"/>
    </location>
</feature>
<dbReference type="CDD" id="cd18174">
    <property type="entry name" value="M14_ASTE_ASPA_like"/>
    <property type="match status" value="1"/>
</dbReference>
<dbReference type="Proteomes" id="UP000185728">
    <property type="component" value="Unassembled WGS sequence"/>
</dbReference>
<organism evidence="7 8">
    <name type="scientific">Zobellia uliginosa</name>
    <dbReference type="NCBI Taxonomy" id="143224"/>
    <lineage>
        <taxon>Bacteria</taxon>
        <taxon>Pseudomonadati</taxon>
        <taxon>Bacteroidota</taxon>
        <taxon>Flavobacteriia</taxon>
        <taxon>Flavobacteriales</taxon>
        <taxon>Flavobacteriaceae</taxon>
        <taxon>Zobellia</taxon>
    </lineage>
</organism>
<dbReference type="Pfam" id="PF24827">
    <property type="entry name" value="AstE_AspA_cat"/>
    <property type="match status" value="1"/>
</dbReference>
<evidence type="ECO:0000256" key="3">
    <source>
        <dbReference type="ARBA" id="ARBA00022801"/>
    </source>
</evidence>
<dbReference type="PANTHER" id="PTHR37326:SF1">
    <property type="entry name" value="BLL3975 PROTEIN"/>
    <property type="match status" value="1"/>
</dbReference>
<evidence type="ECO:0000256" key="4">
    <source>
        <dbReference type="ARBA" id="ARBA00022833"/>
    </source>
</evidence>
<evidence type="ECO:0000313" key="7">
    <source>
        <dbReference type="EMBL" id="SIT11859.1"/>
    </source>
</evidence>
<keyword evidence="8" id="KW-1185">Reference proteome</keyword>
<comment type="caution">
    <text evidence="7">The sequence shown here is derived from an EMBL/GenBank/DDBJ whole genome shotgun (WGS) entry which is preliminary data.</text>
</comment>
<keyword evidence="5" id="KW-0732">Signal</keyword>
<evidence type="ECO:0000259" key="6">
    <source>
        <dbReference type="Pfam" id="PF24827"/>
    </source>
</evidence>
<dbReference type="InterPro" id="IPR055438">
    <property type="entry name" value="AstE_AspA_cat"/>
</dbReference>
<comment type="cofactor">
    <cofactor evidence="1">
        <name>Zn(2+)</name>
        <dbReference type="ChEBI" id="CHEBI:29105"/>
    </cofactor>
</comment>
<evidence type="ECO:0000256" key="2">
    <source>
        <dbReference type="ARBA" id="ARBA00022723"/>
    </source>
</evidence>
<keyword evidence="4" id="KW-0862">Zinc</keyword>
<feature type="chain" id="PRO_5047192848" description="Succinylglutamate desuccinylase/Aspartoacylase catalytic domain-containing protein" evidence="5">
    <location>
        <begin position="22"/>
        <end position="348"/>
    </location>
</feature>
<dbReference type="PANTHER" id="PTHR37326">
    <property type="entry name" value="BLL3975 PROTEIN"/>
    <property type="match status" value="1"/>
</dbReference>
<keyword evidence="2" id="KW-0479">Metal-binding</keyword>
<feature type="signal peptide" evidence="5">
    <location>
        <begin position="1"/>
        <end position="21"/>
    </location>
</feature>
<dbReference type="SUPFAM" id="SSF53187">
    <property type="entry name" value="Zn-dependent exopeptidases"/>
    <property type="match status" value="1"/>
</dbReference>
<reference evidence="7 8" key="1">
    <citation type="submission" date="2017-01" db="EMBL/GenBank/DDBJ databases">
        <authorList>
            <person name="Varghese N."/>
            <person name="Submissions S."/>
        </authorList>
    </citation>
    <scope>NUCLEOTIDE SEQUENCE [LARGE SCALE GENOMIC DNA]</scope>
    <source>
        <strain evidence="7 8">DSM 2061</strain>
    </source>
</reference>
<proteinExistence type="predicted"/>
<dbReference type="Gene3D" id="3.40.630.10">
    <property type="entry name" value="Zn peptidases"/>
    <property type="match status" value="1"/>
</dbReference>
<sequence>MKNRKSLFILLMFFSIYMGLAQDSIQDMLSSNSRPLKKNIRISFQDSRNNQTFMPISILKGKNEGPVFTIVAGVHGFEYPPIVGVQELLREIDINSLSGTLIIIPVANTASFFSRTSIVNPNDQVNLNGAFPGKSNGSVTQKIAHFITTNIIPASDVFLDIHGGGVNEDLIPFALFYDNGNYPQQTKKARRLSEVSGFEYIVSYPFTIRDDEPAKYVFKQASQDGKVALSFESGKLGNVQNDAVSLIKKGVYNILVEMKMYDKATGPSPKLIQLNNQTYIKSNEKGLFYSNLKAGDSVEEGEVVGYITDEFGEKLKEYKAPTSGIILYKISTPPVNVDDTLMCLSSKL</sequence>
<keyword evidence="3" id="KW-0378">Hydrolase</keyword>